<feature type="domain" description="MAGE" evidence="6">
    <location>
        <begin position="52"/>
        <end position="193"/>
    </location>
</feature>
<dbReference type="InterPro" id="IPR036390">
    <property type="entry name" value="WH_DNA-bd_sf"/>
</dbReference>
<dbReference type="InterPro" id="IPR041899">
    <property type="entry name" value="MAGE_WH2"/>
</dbReference>
<evidence type="ECO:0000313" key="7">
    <source>
        <dbReference type="EMBL" id="MXQ98178.1"/>
    </source>
</evidence>
<comment type="similarity">
    <text evidence="2">Belongs to the HSF family.</text>
</comment>
<evidence type="ECO:0000256" key="3">
    <source>
        <dbReference type="ARBA" id="ARBA00023125"/>
    </source>
</evidence>
<evidence type="ECO:0000256" key="4">
    <source>
        <dbReference type="ARBA" id="ARBA00023242"/>
    </source>
</evidence>
<protein>
    <recommendedName>
        <fullName evidence="6">MAGE domain-containing protein</fullName>
    </recommendedName>
</protein>
<dbReference type="InterPro" id="IPR036388">
    <property type="entry name" value="WH-like_DNA-bd_sf"/>
</dbReference>
<feature type="compositionally biased region" description="Polar residues" evidence="5">
    <location>
        <begin position="257"/>
        <end position="274"/>
    </location>
</feature>
<comment type="caution">
    <text evidence="7">The sequence shown here is derived from an EMBL/GenBank/DDBJ whole genome shotgun (WGS) entry which is preliminary data.</text>
</comment>
<dbReference type="Gene3D" id="1.10.10.1210">
    <property type="entry name" value="MAGE homology domain, winged helix WH2 motif"/>
    <property type="match status" value="1"/>
</dbReference>
<dbReference type="PROSITE" id="PS50838">
    <property type="entry name" value="MAGE"/>
    <property type="match status" value="1"/>
</dbReference>
<dbReference type="GO" id="GO:0005634">
    <property type="term" value="C:nucleus"/>
    <property type="evidence" value="ECO:0007669"/>
    <property type="project" value="UniProtKB-SubCell"/>
</dbReference>
<dbReference type="GO" id="GO:0000122">
    <property type="term" value="P:negative regulation of transcription by RNA polymerase II"/>
    <property type="evidence" value="ECO:0007669"/>
    <property type="project" value="TreeGrafter"/>
</dbReference>
<dbReference type="GO" id="GO:0043565">
    <property type="term" value="F:sequence-specific DNA binding"/>
    <property type="evidence" value="ECO:0007669"/>
    <property type="project" value="InterPro"/>
</dbReference>
<accession>A0A6B0S6K2</accession>
<dbReference type="AlphaFoldDB" id="A0A6B0S6K2"/>
<sequence length="375" mass="41713">MAATLGSQSEDHGLSRQEEIPSTLHDHEDAKSLLPDALQVKKNELVKFLPSRDYQDPFLVVLGQAAEYLQLVFGLEVKEVDPSEHTYILVPTLSLTLNAMPSDGQGLPKPGLLVAILCLIAVEDDHAPEEIWRTLRRMGVCPRREHYIFGDPRELLTQVWVREGYLEYQEVPDGNPGCYEFLWGPWAYSEIMKTGDSYSGFIQSHTPTLIHFQIQSSDEARAAPVAPSTDGEPTAGDLPDSSLDANVESGEVLVKQGDQTESPNPGSQDNLTPQGPNPETANEEENNTVLGLSSPRKLWRIMGDAAFTSGRWNDEGDMVVIETDLFHTEVLQYRGTDRIFNTDSIKSFICELNLYGFSKIHLLGHSAGKNRMIMM</sequence>
<name>A0A6B0S6K2_9CETA</name>
<keyword evidence="4" id="KW-0539">Nucleus</keyword>
<dbReference type="Proteomes" id="UP000322234">
    <property type="component" value="Unassembled WGS sequence"/>
</dbReference>
<organism evidence="7 8">
    <name type="scientific">Bos mutus</name>
    <name type="common">wild yak</name>
    <dbReference type="NCBI Taxonomy" id="72004"/>
    <lineage>
        <taxon>Eukaryota</taxon>
        <taxon>Metazoa</taxon>
        <taxon>Chordata</taxon>
        <taxon>Craniata</taxon>
        <taxon>Vertebrata</taxon>
        <taxon>Euteleostomi</taxon>
        <taxon>Mammalia</taxon>
        <taxon>Eutheria</taxon>
        <taxon>Laurasiatheria</taxon>
        <taxon>Artiodactyla</taxon>
        <taxon>Ruminantia</taxon>
        <taxon>Pecora</taxon>
        <taxon>Bovidae</taxon>
        <taxon>Bovinae</taxon>
        <taxon>Bos</taxon>
    </lineage>
</organism>
<comment type="subcellular location">
    <subcellularLocation>
        <location evidence="1">Nucleus</location>
    </subcellularLocation>
</comment>
<gene>
    <name evidence="7" type="ORF">E5288_WYG020469</name>
</gene>
<dbReference type="Gene3D" id="1.10.10.10">
    <property type="entry name" value="Winged helix-like DNA-binding domain superfamily/Winged helix DNA-binding domain"/>
    <property type="match status" value="1"/>
</dbReference>
<dbReference type="InterPro" id="IPR002190">
    <property type="entry name" value="MHD_dom"/>
</dbReference>
<dbReference type="Pfam" id="PF00447">
    <property type="entry name" value="HSF_DNA-bind"/>
    <property type="match status" value="1"/>
</dbReference>
<dbReference type="FunFam" id="1.10.10.1210:FF:000001">
    <property type="entry name" value="melanoma-associated antigen D1"/>
    <property type="match status" value="1"/>
</dbReference>
<feature type="region of interest" description="Disordered" evidence="5">
    <location>
        <begin position="256"/>
        <end position="289"/>
    </location>
</feature>
<reference evidence="7" key="1">
    <citation type="submission" date="2019-10" db="EMBL/GenBank/DDBJ databases">
        <title>The sequence and de novo assembly of the wild yak genome.</title>
        <authorList>
            <person name="Liu Y."/>
        </authorList>
    </citation>
    <scope>NUCLEOTIDE SEQUENCE [LARGE SCALE GENOMIC DNA]</scope>
    <source>
        <strain evidence="7">WY2019</strain>
    </source>
</reference>
<keyword evidence="3" id="KW-0238">DNA-binding</keyword>
<dbReference type="PANTHER" id="PTHR11736">
    <property type="entry name" value="MELANOMA-ASSOCIATED ANTIGEN MAGE ANTIGEN"/>
    <property type="match status" value="1"/>
</dbReference>
<evidence type="ECO:0000313" key="8">
    <source>
        <dbReference type="Proteomes" id="UP000322234"/>
    </source>
</evidence>
<dbReference type="InterPro" id="IPR000232">
    <property type="entry name" value="HSF_DNA-bd"/>
</dbReference>
<dbReference type="Pfam" id="PF01454">
    <property type="entry name" value="MAGE"/>
    <property type="match status" value="1"/>
</dbReference>
<evidence type="ECO:0000256" key="1">
    <source>
        <dbReference type="ARBA" id="ARBA00004123"/>
    </source>
</evidence>
<dbReference type="SUPFAM" id="SSF46785">
    <property type="entry name" value="Winged helix' DNA-binding domain"/>
    <property type="match status" value="1"/>
</dbReference>
<dbReference type="EMBL" id="VBQZ03000221">
    <property type="protein sequence ID" value="MXQ98178.1"/>
    <property type="molecule type" value="Genomic_DNA"/>
</dbReference>
<evidence type="ECO:0000256" key="5">
    <source>
        <dbReference type="SAM" id="MobiDB-lite"/>
    </source>
</evidence>
<dbReference type="InterPro" id="IPR041898">
    <property type="entry name" value="MAGE_WH1"/>
</dbReference>
<evidence type="ECO:0000256" key="2">
    <source>
        <dbReference type="ARBA" id="ARBA00006403"/>
    </source>
</evidence>
<dbReference type="SMART" id="SM01373">
    <property type="entry name" value="MAGE"/>
    <property type="match status" value="1"/>
</dbReference>
<feature type="region of interest" description="Disordered" evidence="5">
    <location>
        <begin position="218"/>
        <end position="244"/>
    </location>
</feature>
<dbReference type="GO" id="GO:0003700">
    <property type="term" value="F:DNA-binding transcription factor activity"/>
    <property type="evidence" value="ECO:0007669"/>
    <property type="project" value="InterPro"/>
</dbReference>
<dbReference type="InterPro" id="IPR037445">
    <property type="entry name" value="MAGE"/>
</dbReference>
<dbReference type="Gene3D" id="1.10.10.1200">
    <property type="entry name" value="MAGE homology domain, winged helix WH1 motif"/>
    <property type="match status" value="1"/>
</dbReference>
<proteinExistence type="inferred from homology"/>
<dbReference type="PANTHER" id="PTHR11736:SF81">
    <property type="entry name" value="MAGE DOMAIN-CONTAINING PROTEIN"/>
    <property type="match status" value="1"/>
</dbReference>
<evidence type="ECO:0000259" key="6">
    <source>
        <dbReference type="PROSITE" id="PS50838"/>
    </source>
</evidence>
<keyword evidence="8" id="KW-1185">Reference proteome</keyword>